<dbReference type="Pfam" id="PF03050">
    <property type="entry name" value="DDE_Tnp_IS66"/>
    <property type="match status" value="1"/>
</dbReference>
<name>A0A6G4WIQ4_9HYPH</name>
<dbReference type="EMBL" id="JAAKZF010000047">
    <property type="protein sequence ID" value="NGO54238.1"/>
    <property type="molecule type" value="Genomic_DNA"/>
</dbReference>
<feature type="compositionally biased region" description="Basic residues" evidence="1">
    <location>
        <begin position="189"/>
        <end position="206"/>
    </location>
</feature>
<evidence type="ECO:0000313" key="3">
    <source>
        <dbReference type="EMBL" id="NGO54238.1"/>
    </source>
</evidence>
<gene>
    <name evidence="3" type="ORF">G6N73_24380</name>
</gene>
<proteinExistence type="predicted"/>
<feature type="domain" description="Transposase IS66 central" evidence="2">
    <location>
        <begin position="137"/>
        <end position="186"/>
    </location>
</feature>
<accession>A0A6G4WIQ4</accession>
<evidence type="ECO:0000259" key="2">
    <source>
        <dbReference type="Pfam" id="PF03050"/>
    </source>
</evidence>
<keyword evidence="4" id="KW-1185">Reference proteome</keyword>
<organism evidence="3 4">
    <name type="scientific">Allomesorhizobium camelthorni</name>
    <dbReference type="NCBI Taxonomy" id="475069"/>
    <lineage>
        <taxon>Bacteria</taxon>
        <taxon>Pseudomonadati</taxon>
        <taxon>Pseudomonadota</taxon>
        <taxon>Alphaproteobacteria</taxon>
        <taxon>Hyphomicrobiales</taxon>
        <taxon>Phyllobacteriaceae</taxon>
        <taxon>Allomesorhizobium</taxon>
    </lineage>
</organism>
<feature type="compositionally biased region" description="Polar residues" evidence="1">
    <location>
        <begin position="214"/>
        <end position="224"/>
    </location>
</feature>
<evidence type="ECO:0000256" key="1">
    <source>
        <dbReference type="SAM" id="MobiDB-lite"/>
    </source>
</evidence>
<protein>
    <submittedName>
        <fullName evidence="3">Transposase</fullName>
    </submittedName>
</protein>
<comment type="caution">
    <text evidence="3">The sequence shown here is derived from an EMBL/GenBank/DDBJ whole genome shotgun (WGS) entry which is preliminary data.</text>
</comment>
<dbReference type="InterPro" id="IPR004291">
    <property type="entry name" value="Transposase_IS66_central"/>
</dbReference>
<dbReference type="AlphaFoldDB" id="A0A6G4WIQ4"/>
<evidence type="ECO:0000313" key="4">
    <source>
        <dbReference type="Proteomes" id="UP001642900"/>
    </source>
</evidence>
<reference evidence="3 4" key="1">
    <citation type="submission" date="2020-02" db="EMBL/GenBank/DDBJ databases">
        <title>Genome sequence of strain CCNWXJ40-4.</title>
        <authorList>
            <person name="Gao J."/>
            <person name="Sun J."/>
        </authorList>
    </citation>
    <scope>NUCLEOTIDE SEQUENCE [LARGE SCALE GENOMIC DNA]</scope>
    <source>
        <strain evidence="3 4">CCNWXJ 40-4</strain>
    </source>
</reference>
<sequence length="224" mass="25771">MLTQFCINELNKTERLRDVFIWAYERFAARYAAVRQSLGEPDRFRLRHRAALREVVGAVVRQAGPMRGAVMVRTLMDGHRPDVWCSDRYAAQQGHAHAHQTCLAHLGPRRRLCYAQTRQVRTCCPHGFSTTTSCDLARDTQNKCRRARDQLLTFAQWPGMVDATNNRCERALRPAVVQRRVTNGSRASGPHRAKPTFGRRRYRASHPGRECLQNHPSNRQRLIS</sequence>
<feature type="region of interest" description="Disordered" evidence="1">
    <location>
        <begin position="179"/>
        <end position="224"/>
    </location>
</feature>
<dbReference type="Proteomes" id="UP001642900">
    <property type="component" value="Unassembled WGS sequence"/>
</dbReference>